<dbReference type="Proteomes" id="UP000828941">
    <property type="component" value="Chromosome 14"/>
</dbReference>
<evidence type="ECO:0000313" key="2">
    <source>
        <dbReference type="Proteomes" id="UP000828941"/>
    </source>
</evidence>
<evidence type="ECO:0000313" key="1">
    <source>
        <dbReference type="EMBL" id="KAI4295388.1"/>
    </source>
</evidence>
<gene>
    <name evidence="1" type="ORF">L6164_035438</name>
</gene>
<dbReference type="EMBL" id="CM039439">
    <property type="protein sequence ID" value="KAI4295388.1"/>
    <property type="molecule type" value="Genomic_DNA"/>
</dbReference>
<keyword evidence="2" id="KW-1185">Reference proteome</keyword>
<proteinExistence type="predicted"/>
<protein>
    <submittedName>
        <fullName evidence="1">Uncharacterized protein</fullName>
    </submittedName>
</protein>
<name>A0ACB9KDY9_BAUVA</name>
<reference evidence="1 2" key="1">
    <citation type="journal article" date="2022" name="DNA Res.">
        <title>Chromosomal-level genome assembly of the orchid tree Bauhinia variegata (Leguminosae; Cercidoideae) supports the allotetraploid origin hypothesis of Bauhinia.</title>
        <authorList>
            <person name="Zhong Y."/>
            <person name="Chen Y."/>
            <person name="Zheng D."/>
            <person name="Pang J."/>
            <person name="Liu Y."/>
            <person name="Luo S."/>
            <person name="Meng S."/>
            <person name="Qian L."/>
            <person name="Wei D."/>
            <person name="Dai S."/>
            <person name="Zhou R."/>
        </authorList>
    </citation>
    <scope>NUCLEOTIDE SEQUENCE [LARGE SCALE GENOMIC DNA]</scope>
    <source>
        <strain evidence="1">BV-YZ2020</strain>
    </source>
</reference>
<accession>A0ACB9KDY9</accession>
<organism evidence="1 2">
    <name type="scientific">Bauhinia variegata</name>
    <name type="common">Purple orchid tree</name>
    <name type="synonym">Phanera variegata</name>
    <dbReference type="NCBI Taxonomy" id="167791"/>
    <lineage>
        <taxon>Eukaryota</taxon>
        <taxon>Viridiplantae</taxon>
        <taxon>Streptophyta</taxon>
        <taxon>Embryophyta</taxon>
        <taxon>Tracheophyta</taxon>
        <taxon>Spermatophyta</taxon>
        <taxon>Magnoliopsida</taxon>
        <taxon>eudicotyledons</taxon>
        <taxon>Gunneridae</taxon>
        <taxon>Pentapetalae</taxon>
        <taxon>rosids</taxon>
        <taxon>fabids</taxon>
        <taxon>Fabales</taxon>
        <taxon>Fabaceae</taxon>
        <taxon>Cercidoideae</taxon>
        <taxon>Cercideae</taxon>
        <taxon>Bauhiniinae</taxon>
        <taxon>Bauhinia</taxon>
    </lineage>
</organism>
<comment type="caution">
    <text evidence="1">The sequence shown here is derived from an EMBL/GenBank/DDBJ whole genome shotgun (WGS) entry which is preliminary data.</text>
</comment>
<sequence length="413" mass="47571">MDKNKTLNFILRSNRRKVPMAGGSISLTSTLTEEIITDILIRLPVKSLTRFRSVSKEWLNFMKTPKFIADHLRFSAQTNHCLILDRFYWNNCVCGQDFYLLLIQKNMLQKLPVPMVSESDMGAKIVGSCNGLVCVSHYSLDSASTISVWNPATRQIRRIPEPEIIFLPRKFPPYCLLGFCFNADHNAYEIVRIHCFEDGDSICWVNFISKIHVLRVEKFSLGTGLWTQVQYSNFKAVYPKYDRQVPVYGTLLWTENCVVVHGILFWVATEVSEWFNLEWIVSFDSSREILRKIAMPLDFNNYPQVHKKLAVCNESIAMLICSETERLEYCMDVWVLDHSTNDGLELWRKMQRVGFFSRLERPIGIWKDELVMATGEVIHGVGGFKAELPAVGGAEYSFNALDYEESLVPCSWP</sequence>